<keyword evidence="3" id="KW-1185">Reference proteome</keyword>
<sequence length="669" mass="73204">MREKILSMILALSMLCAFVPMTASAETYENYLEYWVNEDNTVTISKCAKEVAEVNIPSEIEGATVTEIDGDAFFKCVDLKKVTIPSTVTSIGYDTFLGCTSLENIVVDSENKNYISEDGVLFNKSKTELIQYPAAKSGVSYTIPSSVSKIDGCAFKYTQNVKTINVPQQTTSIAAGAFSNSVNLEAINVDENNSDYSSEDGVLFNKGKTLIFAYPSGKSDTSYAVSENVTAIKAQAFSGCKNLISVSLSDNVNTMGTSVFSSCTNLTEVVLSENLSWIQGSTFSNCTSLKSVKIPSDVDTIYSSAFSGCASLESITIPKSVDLIEQYAFYDCNSLKDIYYFGTETQWNKIDIEENSAGDGNGALKNATIHYNKTIEPFTYNFSTDGKSVVIVKCDKSVSEATIPSEIEGLPVTVIDDNAFNSCSNLANINIPESVERIGVGAFYSSGVVNVTVTDNVKSIGEEAFSWCNKLESIKLSENIDKIEENMFYECESLTSIDIPNKVKSIGMSAFAFCTNLTTVTMGKNINKIAKNAFSDCYSITNVYYAGTEEEWSKIVLVGNTYLTNATIHYNGIPTDMTMTTVEVTKTENDTSYDFDISAQMKYGDCYVYAAMYDENGVMIGIDRVPLSMKDDTKISLDKKDNAKNVNIFVLSSQLQPISEKKTVKLVEE</sequence>
<organism evidence="2 3">
    <name type="scientific">Hominilimicola fabiformis</name>
    <dbReference type="NCBI Taxonomy" id="2885356"/>
    <lineage>
        <taxon>Bacteria</taxon>
        <taxon>Bacillati</taxon>
        <taxon>Bacillota</taxon>
        <taxon>Clostridia</taxon>
        <taxon>Eubacteriales</taxon>
        <taxon>Oscillospiraceae</taxon>
        <taxon>Hominilimicola</taxon>
    </lineage>
</organism>
<feature type="signal peptide" evidence="1">
    <location>
        <begin position="1"/>
        <end position="25"/>
    </location>
</feature>
<reference evidence="2 3" key="1">
    <citation type="submission" date="2021-10" db="EMBL/GenBank/DDBJ databases">
        <title>Anaerobic single-cell dispensing facilitates the cultivation of human gut bacteria.</title>
        <authorList>
            <person name="Afrizal A."/>
        </authorList>
    </citation>
    <scope>NUCLEOTIDE SEQUENCE [LARGE SCALE GENOMIC DNA]</scope>
    <source>
        <strain evidence="2 3">CLA-AA-H232</strain>
    </source>
</reference>
<proteinExistence type="predicted"/>
<evidence type="ECO:0000313" key="2">
    <source>
        <dbReference type="EMBL" id="MCC2209761.1"/>
    </source>
</evidence>
<feature type="chain" id="PRO_5042222609" evidence="1">
    <location>
        <begin position="26"/>
        <end position="669"/>
    </location>
</feature>
<dbReference type="RefSeq" id="WP_308455882.1">
    <property type="nucleotide sequence ID" value="NZ_JAJEQM010000003.1"/>
</dbReference>
<gene>
    <name evidence="2" type="ORF">LKE05_02990</name>
</gene>
<dbReference type="SUPFAM" id="SSF52047">
    <property type="entry name" value="RNI-like"/>
    <property type="match status" value="1"/>
</dbReference>
<dbReference type="Pfam" id="PF13306">
    <property type="entry name" value="LRR_5"/>
    <property type="match status" value="4"/>
</dbReference>
<name>A0AAE3DWQ8_9FIRM</name>
<evidence type="ECO:0000256" key="1">
    <source>
        <dbReference type="SAM" id="SignalP"/>
    </source>
</evidence>
<evidence type="ECO:0000313" key="3">
    <source>
        <dbReference type="Proteomes" id="UP001198242"/>
    </source>
</evidence>
<dbReference type="InterPro" id="IPR053139">
    <property type="entry name" value="Surface_bspA-like"/>
</dbReference>
<dbReference type="PANTHER" id="PTHR45661:SF3">
    <property type="entry name" value="IG-LIKE DOMAIN-CONTAINING PROTEIN"/>
    <property type="match status" value="1"/>
</dbReference>
<protein>
    <submittedName>
        <fullName evidence="2">Leucine-rich repeat domain-containing protein</fullName>
    </submittedName>
</protein>
<dbReference type="PANTHER" id="PTHR45661">
    <property type="entry name" value="SURFACE ANTIGEN"/>
    <property type="match status" value="1"/>
</dbReference>
<dbReference type="InterPro" id="IPR032675">
    <property type="entry name" value="LRR_dom_sf"/>
</dbReference>
<keyword evidence="1" id="KW-0732">Signal</keyword>
<comment type="caution">
    <text evidence="2">The sequence shown here is derived from an EMBL/GenBank/DDBJ whole genome shotgun (WGS) entry which is preliminary data.</text>
</comment>
<accession>A0AAE3DWQ8</accession>
<dbReference type="EMBL" id="JAJEQM010000003">
    <property type="protein sequence ID" value="MCC2209761.1"/>
    <property type="molecule type" value="Genomic_DNA"/>
</dbReference>
<dbReference type="InterPro" id="IPR026906">
    <property type="entry name" value="LRR_5"/>
</dbReference>
<dbReference type="AlphaFoldDB" id="A0AAE3DWQ8"/>
<dbReference type="Gene3D" id="3.80.10.10">
    <property type="entry name" value="Ribonuclease Inhibitor"/>
    <property type="match status" value="3"/>
</dbReference>
<dbReference type="Proteomes" id="UP001198242">
    <property type="component" value="Unassembled WGS sequence"/>
</dbReference>